<feature type="region of interest" description="Disordered" evidence="1">
    <location>
        <begin position="1370"/>
        <end position="1389"/>
    </location>
</feature>
<evidence type="ECO:0000313" key="2">
    <source>
        <dbReference type="EMBL" id="KAK4045097.1"/>
    </source>
</evidence>
<proteinExistence type="predicted"/>
<reference evidence="2 3" key="1">
    <citation type="journal article" date="2023" name="Nucleic Acids Res.">
        <title>The hologenome of Daphnia magna reveals possible DNA methylation and microbiome-mediated evolution of the host genome.</title>
        <authorList>
            <person name="Chaturvedi A."/>
            <person name="Li X."/>
            <person name="Dhandapani V."/>
            <person name="Marshall H."/>
            <person name="Kissane S."/>
            <person name="Cuenca-Cambronero M."/>
            <person name="Asole G."/>
            <person name="Calvet F."/>
            <person name="Ruiz-Romero M."/>
            <person name="Marangio P."/>
            <person name="Guigo R."/>
            <person name="Rago D."/>
            <person name="Mirbahai L."/>
            <person name="Eastwood N."/>
            <person name="Colbourne J.K."/>
            <person name="Zhou J."/>
            <person name="Mallon E."/>
            <person name="Orsini L."/>
        </authorList>
    </citation>
    <scope>NUCLEOTIDE SEQUENCE [LARGE SCALE GENOMIC DNA]</scope>
    <source>
        <strain evidence="2">LRV0_1</strain>
    </source>
</reference>
<feature type="compositionally biased region" description="Basic and acidic residues" evidence="1">
    <location>
        <begin position="457"/>
        <end position="470"/>
    </location>
</feature>
<feature type="region of interest" description="Disordered" evidence="1">
    <location>
        <begin position="1539"/>
        <end position="1597"/>
    </location>
</feature>
<sequence>MSPTFAPRGVTFSRPSCPRPFAPALHGAVGERGAGVVGPSRHARRADTAQVHRRERRAEFAAVVAAAVRVAETELAVAVQSPALEAVVLKDRADVGGAGGDRFRPFSAKVDRLQREPHLVVAVASREGVSAPELPTVVVPPALHRAVVEEGAGVGSPRHEVDRRATAEGNNREVVPHVEIGAAFPRVAVAELAARIRPPALHAAAREERAGVIEAGSNGDRRAAKVYRREGIPHFAGLVADDHAIAESELAISAEAPALDGTPLEERARVVAAGAHGDGGASEVDGWERAPHFPERVAAVARVAEAELPVLIASPALHRTARKEGAGVRAAARDARDGAEGRRTGILRAGVLRTAVGGRIGRAPGVDGAAVGLFAGIDLRRLRGGFGGGVAAGDGGSGEAAEEQTCAKGNDSSHHDNPFRPLRFPRSRKRGGAALHERGAFGQREGSESPPSHRPRDKRDLSRDPGDSDRCPFVARRSRVGPGLPLESSMSLLRSRSLASVAFLAAALVPSLASAQIFKETWENGGARWTNNPPLVSDASATKTFQQETVNTGGGRVATVQPIVVQPSTKYCLASWIRGTANAGTSPFIGIQTNVTEHWLIGGTVFADGYGGQVTPVVSDGAWHWTKKYQGSAAATADFDDIELYLGACPAAPRNVPGENTFCAGTKPIVDLAANACLGCAGDNGQAGQAGATCPAATPFCAADGSCGKCGADADCAGHAGGKFCSVASGACSNYCEKDAQCGAGTYCDLSGFAGGACMPQAANGAPIPGNVCTPAAATSGCLSGVCDLGSKTCGSKAGGPCTTDAQCTEGFCDAATKVCKLPVVDAGVPDAGPLDAGPRDAGSVDSGAKDASTDATASTDAGKDSGSASDSGATTDAGTPTDGEDAGGGCSCDAASAGGTGGTGLLIALTAMIGARLRRNGACSAQRVGTCPKENGAPGRAPFSLGSYPSLRVRPEPPEAAAVGAGEAAEARRHLKEQRPVVADGDVLELEGADAVFRREGADGLFHRELLRVVGGVLRVGLEEAEVVAATEFHHDRPADRRRDPAEDRFLEQERLRVEPLAFVEEPPELPAEGEVEVARRLVVDAGEQALVAKVEERHAGRLVDAAGFRIDHAVFDLVAHAEAVAAADGVRFREELVEGREPLAVEGDREPVLPGDLDALGGDLDLRLPEGDAHDRRDQLHAVVEEFEVLRLVGRAKHVRVGAVGLLGAHRVREPAFQQELTHLFAAAELGDKRLIEPRLVDLEVRVDQDPVAVEALDIIAPVGAAVAEDVDAVFAHRANDRRRRDRAAEGGRVEVFATARREVEGAALDGGDPFADEGVLAVDEARPFGAVDRRLGRDVGGVLFVRLGEVGRVAVDVDPFAAHPRDRAARVEATGEGETDLGAGRREGTIDAAHGASRYTVPPCEKGFPIAARRSAGESAAPMRPSTPARSANRLAFALGTIVTVFGGFGCGKGKVVDDWSTHALTAKPQTLRGIAFTVDLPEGLETDALLGGIDMTLAFAQKGALANGIRVSFHREALIAPTTLDEAEKSANALGDRTITKKGPLGKEGFSSSRATAKTAASSSTAGPPPPTARRSTASPAIPKRRRSPTCPG</sequence>
<feature type="compositionally biased region" description="Low complexity" evidence="1">
    <location>
        <begin position="854"/>
        <end position="882"/>
    </location>
</feature>
<keyword evidence="3" id="KW-1185">Reference proteome</keyword>
<feature type="compositionally biased region" description="Low complexity" evidence="1">
    <location>
        <begin position="1555"/>
        <end position="1570"/>
    </location>
</feature>
<dbReference type="EMBL" id="JAOYFB010000041">
    <property type="protein sequence ID" value="KAK4045097.1"/>
    <property type="molecule type" value="Genomic_DNA"/>
</dbReference>
<name>A0ABR0B933_9CRUS</name>
<comment type="caution">
    <text evidence="2">The sequence shown here is derived from an EMBL/GenBank/DDBJ whole genome shotgun (WGS) entry which is preliminary data.</text>
</comment>
<evidence type="ECO:0000313" key="3">
    <source>
        <dbReference type="Proteomes" id="UP001234178"/>
    </source>
</evidence>
<dbReference type="Proteomes" id="UP001234178">
    <property type="component" value="Unassembled WGS sequence"/>
</dbReference>
<feature type="region of interest" description="Disordered" evidence="1">
    <location>
        <begin position="392"/>
        <end position="480"/>
    </location>
</feature>
<gene>
    <name evidence="2" type="ORF">OUZ56_032505</name>
</gene>
<organism evidence="2 3">
    <name type="scientific">Daphnia magna</name>
    <dbReference type="NCBI Taxonomy" id="35525"/>
    <lineage>
        <taxon>Eukaryota</taxon>
        <taxon>Metazoa</taxon>
        <taxon>Ecdysozoa</taxon>
        <taxon>Arthropoda</taxon>
        <taxon>Crustacea</taxon>
        <taxon>Branchiopoda</taxon>
        <taxon>Diplostraca</taxon>
        <taxon>Cladocera</taxon>
        <taxon>Anomopoda</taxon>
        <taxon>Daphniidae</taxon>
        <taxon>Daphnia</taxon>
    </lineage>
</organism>
<feature type="region of interest" description="Disordered" evidence="1">
    <location>
        <begin position="831"/>
        <end position="887"/>
    </location>
</feature>
<protein>
    <submittedName>
        <fullName evidence="2">Uncharacterized protein</fullName>
    </submittedName>
</protein>
<accession>A0ABR0B933</accession>
<feature type="compositionally biased region" description="Basic residues" evidence="1">
    <location>
        <begin position="1587"/>
        <end position="1597"/>
    </location>
</feature>
<evidence type="ECO:0000256" key="1">
    <source>
        <dbReference type="SAM" id="MobiDB-lite"/>
    </source>
</evidence>